<name>A0A495IDK6_9MICO</name>
<accession>A0A495IDK6</accession>
<dbReference type="Pfam" id="PF09407">
    <property type="entry name" value="AbiEi_1"/>
    <property type="match status" value="1"/>
</dbReference>
<dbReference type="AlphaFoldDB" id="A0A495IDK6"/>
<reference evidence="2 3" key="1">
    <citation type="submission" date="2018-10" db="EMBL/GenBank/DDBJ databases">
        <title>Sequencing the genomes of 1000 actinobacteria strains.</title>
        <authorList>
            <person name="Klenk H.-P."/>
        </authorList>
    </citation>
    <scope>NUCLEOTIDE SEQUENCE [LARGE SCALE GENOMIC DNA]</scope>
    <source>
        <strain evidence="2 3">DSM 17894</strain>
    </source>
</reference>
<sequence length="203" mass="22151">MAPHPTPARSPVRSPVDSSTRSSALLTSADLPWPELQAAALDGDVFRIDRAFCSIAEFDVPWRRATALADLCGREFVVAGRSAAWVWGALAQAPGTHEGFGETRRGLHDVPTGLFVRAVDPPEDDLVDFGPVRVTAPARTIVDLVRFDLDEGATAEIVAFLIAEHRVDRATCDAILARGRTLPHRRRARSRLAQMWVRPSEPG</sequence>
<dbReference type="InterPro" id="IPR018547">
    <property type="entry name" value="AbiEi_C"/>
</dbReference>
<dbReference type="EMBL" id="RBKS01000001">
    <property type="protein sequence ID" value="RKR74083.1"/>
    <property type="molecule type" value="Genomic_DNA"/>
</dbReference>
<feature type="domain" description="AbiEi antitoxin C-terminal" evidence="1">
    <location>
        <begin position="72"/>
        <end position="188"/>
    </location>
</feature>
<comment type="caution">
    <text evidence="2">The sequence shown here is derived from an EMBL/GenBank/DDBJ whole genome shotgun (WGS) entry which is preliminary data.</text>
</comment>
<dbReference type="OrthoDB" id="4802815at2"/>
<dbReference type="RefSeq" id="WP_121368866.1">
    <property type="nucleotide sequence ID" value="NZ_RBKS01000001.1"/>
</dbReference>
<organism evidence="2 3">
    <name type="scientific">Frondihabitans australicus</name>
    <dbReference type="NCBI Taxonomy" id="386892"/>
    <lineage>
        <taxon>Bacteria</taxon>
        <taxon>Bacillati</taxon>
        <taxon>Actinomycetota</taxon>
        <taxon>Actinomycetes</taxon>
        <taxon>Micrococcales</taxon>
        <taxon>Microbacteriaceae</taxon>
        <taxon>Frondihabitans</taxon>
    </lineage>
</organism>
<keyword evidence="3" id="KW-1185">Reference proteome</keyword>
<evidence type="ECO:0000313" key="3">
    <source>
        <dbReference type="Proteomes" id="UP000280008"/>
    </source>
</evidence>
<protein>
    <submittedName>
        <fullName evidence="2">Transcriptional regulator with AbiEi antitoxin domain of type IV toxin-antitoxin system</fullName>
    </submittedName>
</protein>
<proteinExistence type="predicted"/>
<evidence type="ECO:0000259" key="1">
    <source>
        <dbReference type="Pfam" id="PF09407"/>
    </source>
</evidence>
<gene>
    <name evidence="2" type="ORF">C8E83_1189</name>
</gene>
<evidence type="ECO:0000313" key="2">
    <source>
        <dbReference type="EMBL" id="RKR74083.1"/>
    </source>
</evidence>
<dbReference type="Proteomes" id="UP000280008">
    <property type="component" value="Unassembled WGS sequence"/>
</dbReference>